<dbReference type="SFLD" id="SFLDG01125">
    <property type="entry name" value="C1.1:_Acid_Phosphatase_Like"/>
    <property type="match status" value="1"/>
</dbReference>
<feature type="chain" id="PRO_5046121323" evidence="3">
    <location>
        <begin position="25"/>
        <end position="272"/>
    </location>
</feature>
<dbReference type="PANTHER" id="PTHR31284:SF10">
    <property type="entry name" value="ACID PHOSPHATASE-LIKE PROTEIN"/>
    <property type="match status" value="1"/>
</dbReference>
<feature type="signal peptide" evidence="3">
    <location>
        <begin position="1"/>
        <end position="24"/>
    </location>
</feature>
<evidence type="ECO:0000313" key="4">
    <source>
        <dbReference type="EMBL" id="MEQ5350100.1"/>
    </source>
</evidence>
<organism evidence="4 5">
    <name type="scientific">Proteus genomosp. 6</name>
    <dbReference type="NCBI Taxonomy" id="1311820"/>
    <lineage>
        <taxon>Bacteria</taxon>
        <taxon>Pseudomonadati</taxon>
        <taxon>Pseudomonadota</taxon>
        <taxon>Gammaproteobacteria</taxon>
        <taxon>Enterobacterales</taxon>
        <taxon>Morganellaceae</taxon>
        <taxon>Proteus</taxon>
    </lineage>
</organism>
<dbReference type="PANTHER" id="PTHR31284">
    <property type="entry name" value="ACID PHOSPHATASE-LIKE PROTEIN"/>
    <property type="match status" value="1"/>
</dbReference>
<accession>A0ABV1LG74</accession>
<dbReference type="Pfam" id="PF03767">
    <property type="entry name" value="Acid_phosphat_B"/>
    <property type="match status" value="1"/>
</dbReference>
<keyword evidence="2 3" id="KW-0732">Signal</keyword>
<evidence type="ECO:0000256" key="2">
    <source>
        <dbReference type="ARBA" id="ARBA00022729"/>
    </source>
</evidence>
<gene>
    <name evidence="4" type="ORF">ABN253_18190</name>
</gene>
<comment type="caution">
    <text evidence="4">The sequence shown here is derived from an EMBL/GenBank/DDBJ whole genome shotgun (WGS) entry which is preliminary data.</text>
</comment>
<reference evidence="4 5" key="1">
    <citation type="submission" date="2024-04" db="EMBL/GenBank/DDBJ databases">
        <title>Role of Flies in the Dissemination of Carbapenem-Resistant Enterobacteriaceae (CRE): An Epidemiological and Genomic Study in China.</title>
        <authorList>
            <person name="Kaichao C."/>
            <person name="Zhang R."/>
            <person name="Chen S."/>
        </authorList>
    </citation>
    <scope>NUCLEOTIDE SEQUENCE [LARGE SCALE GENOMIC DNA]</scope>
    <source>
        <strain evidence="5">fly-1011</strain>
    </source>
</reference>
<dbReference type="InterPro" id="IPR023214">
    <property type="entry name" value="HAD_sf"/>
</dbReference>
<dbReference type="SFLD" id="SFLDS00003">
    <property type="entry name" value="Haloacid_Dehalogenase"/>
    <property type="match status" value="1"/>
</dbReference>
<sequence>MKNLKLLLLAFVTASILSACSNHANVENHEQLTLQNQAVLGLVWTQQSGEYQALTHQAFNIAKTAFEHAIVAKDKKKAVVVDLDETMIDNSAYAGWQIENGQGFSQESWTKWVNARQVYAIPGAVDFANYVNTLNGTIFYVSNRLDKSERQATIDDMKRLGFPNVSDKTLLLKTDKSAKSERFNSILNQGYDIVLYVGDNLNDFGDTTYHKSNSERRDFVTLNAKKFGTKYIVLPNPNYGDWEGGLDKNYYKGDLKNKLNIRNNAIRAWDGK</sequence>
<dbReference type="InterPro" id="IPR006423">
    <property type="entry name" value="Lipo_e_P4"/>
</dbReference>
<dbReference type="EMBL" id="JBEEWF010000020">
    <property type="protein sequence ID" value="MEQ5350100.1"/>
    <property type="molecule type" value="Genomic_DNA"/>
</dbReference>
<keyword evidence="5" id="KW-1185">Reference proteome</keyword>
<dbReference type="Gene3D" id="3.40.50.1000">
    <property type="entry name" value="HAD superfamily/HAD-like"/>
    <property type="match status" value="1"/>
</dbReference>
<dbReference type="InterPro" id="IPR036412">
    <property type="entry name" value="HAD-like_sf"/>
</dbReference>
<dbReference type="CDD" id="cd07534">
    <property type="entry name" value="HAD_CAP"/>
    <property type="match status" value="1"/>
</dbReference>
<dbReference type="Proteomes" id="UP001436462">
    <property type="component" value="Unassembled WGS sequence"/>
</dbReference>
<protein>
    <submittedName>
        <fullName evidence="4">5'-nucleotidase, lipoprotein e(P4) family</fullName>
    </submittedName>
</protein>
<keyword evidence="1" id="KW-0479">Metal-binding</keyword>
<proteinExistence type="predicted"/>
<evidence type="ECO:0000256" key="3">
    <source>
        <dbReference type="SAM" id="SignalP"/>
    </source>
</evidence>
<name>A0ABV1LG74_9GAMM</name>
<evidence type="ECO:0000313" key="5">
    <source>
        <dbReference type="Proteomes" id="UP001436462"/>
    </source>
</evidence>
<dbReference type="SUPFAM" id="SSF56784">
    <property type="entry name" value="HAD-like"/>
    <property type="match status" value="1"/>
</dbReference>
<dbReference type="PIRSF" id="PIRSF019271">
    <property type="entry name" value="Acid_Ptase_C"/>
    <property type="match status" value="1"/>
</dbReference>
<dbReference type="NCBIfam" id="TIGR01533">
    <property type="entry name" value="lipo_e_P4"/>
    <property type="match status" value="1"/>
</dbReference>
<dbReference type="InterPro" id="IPR005519">
    <property type="entry name" value="Acid_phosphat_B-like"/>
</dbReference>
<dbReference type="RefSeq" id="WP_196534143.1">
    <property type="nucleotide sequence ID" value="NZ_JBEEWF010000020.1"/>
</dbReference>
<keyword evidence="4" id="KW-0449">Lipoprotein</keyword>
<evidence type="ECO:0000256" key="1">
    <source>
        <dbReference type="ARBA" id="ARBA00022723"/>
    </source>
</evidence>
<dbReference type="PROSITE" id="PS51257">
    <property type="entry name" value="PROKAR_LIPOPROTEIN"/>
    <property type="match status" value="1"/>
</dbReference>